<proteinExistence type="inferred from homology"/>
<dbReference type="SUPFAM" id="SSF51735">
    <property type="entry name" value="NAD(P)-binding Rossmann-fold domains"/>
    <property type="match status" value="1"/>
</dbReference>
<accession>A0A2P5HK31</accession>
<comment type="similarity">
    <text evidence="1">Belongs to the NmrA-type oxidoreductase family.</text>
</comment>
<evidence type="ECO:0000256" key="2">
    <source>
        <dbReference type="ARBA" id="ARBA00022857"/>
    </source>
</evidence>
<dbReference type="PANTHER" id="PTHR42748:SF31">
    <property type="entry name" value="NMRA-LIKE DOMAIN-CONTAINING PROTEIN-RELATED"/>
    <property type="match status" value="1"/>
</dbReference>
<dbReference type="STRING" id="158607.A0A2P5HK31"/>
<evidence type="ECO:0000256" key="1">
    <source>
        <dbReference type="ARBA" id="ARBA00006328"/>
    </source>
</evidence>
<dbReference type="OrthoDB" id="413314at2759"/>
<dbReference type="GO" id="GO:0005634">
    <property type="term" value="C:nucleus"/>
    <property type="evidence" value="ECO:0007669"/>
    <property type="project" value="TreeGrafter"/>
</dbReference>
<dbReference type="Pfam" id="PF05368">
    <property type="entry name" value="NmrA"/>
    <property type="match status" value="1"/>
</dbReference>
<keyword evidence="5" id="KW-1185">Reference proteome</keyword>
<evidence type="ECO:0000259" key="3">
    <source>
        <dbReference type="Pfam" id="PF05368"/>
    </source>
</evidence>
<evidence type="ECO:0000313" key="5">
    <source>
        <dbReference type="Proteomes" id="UP000094444"/>
    </source>
</evidence>
<protein>
    <recommendedName>
        <fullName evidence="3">NmrA-like domain-containing protein</fullName>
    </recommendedName>
</protein>
<dbReference type="PANTHER" id="PTHR42748">
    <property type="entry name" value="NITROGEN METABOLITE REPRESSION PROTEIN NMRA FAMILY MEMBER"/>
    <property type="match status" value="1"/>
</dbReference>
<sequence length="315" mass="34462">MAPTILVVGATGNTGRGVVETLPKLLSASSAFAGHRVVALTRSLNNPTAQRFAKLPGVVVIEKNWVHITADWLREQEVVRVFIASHNEPKQFPEESTFHVAALKAGVQYVVRISTTHANVRPDCDAYYPRSHWAIEALLGSPEFRPMQWTSLHANNFSSFWLAPAAELIKKYRKTGKQETLRLMASRDEPVGIVDAFEVGVFAAHLLSQEDTSAHNNGRYVVNGPEDITGAQIVKMVEQHIGTKVENVSFQDMAYIAPMINSAPEADMHLMVSLNSAVVTSWEGKAGISTTSKQVLELAAPTRTPAQALEALLTE</sequence>
<dbReference type="InParanoid" id="A0A2P5HK31"/>
<reference evidence="4" key="1">
    <citation type="submission" date="2017-09" db="EMBL/GenBank/DDBJ databases">
        <title>Polyketide synthases of a Diaporthe helianthi virulent isolate.</title>
        <authorList>
            <person name="Baroncelli R."/>
        </authorList>
    </citation>
    <scope>NUCLEOTIDE SEQUENCE [LARGE SCALE GENOMIC DNA]</scope>
    <source>
        <strain evidence="4">7/96</strain>
    </source>
</reference>
<gene>
    <name evidence="4" type="ORF">DHEL01_v210994</name>
</gene>
<dbReference type="Proteomes" id="UP000094444">
    <property type="component" value="Unassembled WGS sequence"/>
</dbReference>
<dbReference type="EMBL" id="MAVT02001564">
    <property type="protein sequence ID" value="POS70613.1"/>
    <property type="molecule type" value="Genomic_DNA"/>
</dbReference>
<dbReference type="Gene3D" id="3.90.25.10">
    <property type="entry name" value="UDP-galactose 4-epimerase, domain 1"/>
    <property type="match status" value="1"/>
</dbReference>
<comment type="caution">
    <text evidence="4">The sequence shown here is derived from an EMBL/GenBank/DDBJ whole genome shotgun (WGS) entry which is preliminary data.</text>
</comment>
<dbReference type="InterPro" id="IPR051164">
    <property type="entry name" value="NmrA-like_oxidored"/>
</dbReference>
<name>A0A2P5HK31_DIAHE</name>
<dbReference type="AlphaFoldDB" id="A0A2P5HK31"/>
<evidence type="ECO:0000313" key="4">
    <source>
        <dbReference type="EMBL" id="POS70613.1"/>
    </source>
</evidence>
<feature type="domain" description="NmrA-like" evidence="3">
    <location>
        <begin position="3"/>
        <end position="251"/>
    </location>
</feature>
<organism evidence="4 5">
    <name type="scientific">Diaporthe helianthi</name>
    <dbReference type="NCBI Taxonomy" id="158607"/>
    <lineage>
        <taxon>Eukaryota</taxon>
        <taxon>Fungi</taxon>
        <taxon>Dikarya</taxon>
        <taxon>Ascomycota</taxon>
        <taxon>Pezizomycotina</taxon>
        <taxon>Sordariomycetes</taxon>
        <taxon>Sordariomycetidae</taxon>
        <taxon>Diaporthales</taxon>
        <taxon>Diaporthaceae</taxon>
        <taxon>Diaporthe</taxon>
    </lineage>
</organism>
<dbReference type="InterPro" id="IPR008030">
    <property type="entry name" value="NmrA-like"/>
</dbReference>
<keyword evidence="2" id="KW-0521">NADP</keyword>
<dbReference type="InterPro" id="IPR036291">
    <property type="entry name" value="NAD(P)-bd_dom_sf"/>
</dbReference>
<dbReference type="Gene3D" id="3.40.50.720">
    <property type="entry name" value="NAD(P)-binding Rossmann-like Domain"/>
    <property type="match status" value="1"/>
</dbReference>